<keyword evidence="2" id="KW-1185">Reference proteome</keyword>
<dbReference type="Proteomes" id="UP001295740">
    <property type="component" value="Unassembled WGS sequence"/>
</dbReference>
<dbReference type="GO" id="GO:0005737">
    <property type="term" value="C:cytoplasm"/>
    <property type="evidence" value="ECO:0007669"/>
    <property type="project" value="InterPro"/>
</dbReference>
<dbReference type="GO" id="GO:0051479">
    <property type="term" value="P:mannosylglycerate biosynthetic process"/>
    <property type="evidence" value="ECO:0007669"/>
    <property type="project" value="InterPro"/>
</dbReference>
<comment type="caution">
    <text evidence="1">The sequence shown here is derived from an EMBL/GenBank/DDBJ whole genome shotgun (WGS) entry which is preliminary data.</text>
</comment>
<evidence type="ECO:0000313" key="1">
    <source>
        <dbReference type="EMBL" id="CAJ2508267.1"/>
    </source>
</evidence>
<proteinExistence type="predicted"/>
<dbReference type="AlphaFoldDB" id="A0AAI8YKP5"/>
<accession>A0AAI8YKP5</accession>
<dbReference type="Pfam" id="PF09488">
    <property type="entry name" value="Osmo_MPGsynth"/>
    <property type="match status" value="1"/>
</dbReference>
<organism evidence="1 2">
    <name type="scientific">Anthostomella pinea</name>
    <dbReference type="NCBI Taxonomy" id="933095"/>
    <lineage>
        <taxon>Eukaryota</taxon>
        <taxon>Fungi</taxon>
        <taxon>Dikarya</taxon>
        <taxon>Ascomycota</taxon>
        <taxon>Pezizomycotina</taxon>
        <taxon>Sordariomycetes</taxon>
        <taxon>Xylariomycetidae</taxon>
        <taxon>Xylariales</taxon>
        <taxon>Xylariaceae</taxon>
        <taxon>Anthostomella</taxon>
    </lineage>
</organism>
<protein>
    <submittedName>
        <fullName evidence="1">Uu.00g094530.m01.CDS01</fullName>
    </submittedName>
</protein>
<evidence type="ECO:0000313" key="2">
    <source>
        <dbReference type="Proteomes" id="UP001295740"/>
    </source>
</evidence>
<name>A0AAI8YKP5_9PEZI</name>
<dbReference type="GO" id="GO:0050504">
    <property type="term" value="F:mannosyl-3-phosphoglycerate synthase activity"/>
    <property type="evidence" value="ECO:0007669"/>
    <property type="project" value="InterPro"/>
</dbReference>
<dbReference type="InterPro" id="IPR029044">
    <property type="entry name" value="Nucleotide-diphossugar_trans"/>
</dbReference>
<dbReference type="EMBL" id="CAUWAG010000010">
    <property type="protein sequence ID" value="CAJ2508267.1"/>
    <property type="molecule type" value="Genomic_DNA"/>
</dbReference>
<dbReference type="InterPro" id="IPR012812">
    <property type="entry name" value="Osmo_MPG_synth"/>
</dbReference>
<dbReference type="Gene3D" id="3.90.550.10">
    <property type="entry name" value="Spore Coat Polysaccharide Biosynthesis Protein SpsA, Chain A"/>
    <property type="match status" value="1"/>
</dbReference>
<gene>
    <name evidence="1" type="ORF">KHLLAP_LOCUS8735</name>
</gene>
<sequence>MESGAPRSSTSESSPSATSTWNVTTLRLLSSPRWCCCSLAILGACSFDTTNKEDNSGHFHIFVGDLSNEVSDEVLLQAFAAFADYWLSGTAPTLKRLFAKGRGARVYKRKMVKIKHQTQPPEGFFQREESSSTKLAIPPVDRYEAEVRLLEKFCADAHHQNNRGAAFAFEAAGMPDLVCPEDGQNKIRKVKGKGEVMIMGIALCHIAPAML</sequence>
<reference evidence="1" key="1">
    <citation type="submission" date="2023-10" db="EMBL/GenBank/DDBJ databases">
        <authorList>
            <person name="Hackl T."/>
        </authorList>
    </citation>
    <scope>NUCLEOTIDE SEQUENCE</scope>
</reference>